<reference evidence="1 2" key="1">
    <citation type="submission" date="2024-07" db="EMBL/GenBank/DDBJ databases">
        <title>Chromosome-level genome assembly of the water stick insect Ranatra chinensis (Heteroptera: Nepidae).</title>
        <authorList>
            <person name="Liu X."/>
        </authorList>
    </citation>
    <scope>NUCLEOTIDE SEQUENCE [LARGE SCALE GENOMIC DNA]</scope>
    <source>
        <strain evidence="1">Cailab_2021Rc</strain>
        <tissue evidence="1">Muscle</tissue>
    </source>
</reference>
<dbReference type="AlphaFoldDB" id="A0ABD0YHN5"/>
<protein>
    <recommendedName>
        <fullName evidence="3">Polyprotein</fullName>
    </recommendedName>
</protein>
<accession>A0ABD0YHN5</accession>
<comment type="caution">
    <text evidence="1">The sequence shown here is derived from an EMBL/GenBank/DDBJ whole genome shotgun (WGS) entry which is preliminary data.</text>
</comment>
<dbReference type="Proteomes" id="UP001558652">
    <property type="component" value="Unassembled WGS sequence"/>
</dbReference>
<keyword evidence="2" id="KW-1185">Reference proteome</keyword>
<proteinExistence type="predicted"/>
<sequence>MLIRLVSSEIRADVATTFKTEIKEVVKKLKERYAGTQRPVARVAAKLIRMRRETGETPQHFAHRMDAELRSLKDRAMEEWGSAAATARIQCCTGIASEALILEMPETVRRQLRATPPSSMEAVLIAIDEDEDKVKAVREERGWTNVERGKRHRNPHRQSEKTEHAHKVWVGGLKTSARVARLKERLAAYSFTISHNKGKDNVVADCLSRMVNALDLVKRHAR</sequence>
<evidence type="ECO:0000313" key="1">
    <source>
        <dbReference type="EMBL" id="KAL1130659.1"/>
    </source>
</evidence>
<name>A0ABD0YHN5_9HEMI</name>
<dbReference type="EMBL" id="JBFDAA010000007">
    <property type="protein sequence ID" value="KAL1130659.1"/>
    <property type="molecule type" value="Genomic_DNA"/>
</dbReference>
<evidence type="ECO:0000313" key="2">
    <source>
        <dbReference type="Proteomes" id="UP001558652"/>
    </source>
</evidence>
<evidence type="ECO:0008006" key="3">
    <source>
        <dbReference type="Google" id="ProtNLM"/>
    </source>
</evidence>
<organism evidence="1 2">
    <name type="scientific">Ranatra chinensis</name>
    <dbReference type="NCBI Taxonomy" id="642074"/>
    <lineage>
        <taxon>Eukaryota</taxon>
        <taxon>Metazoa</taxon>
        <taxon>Ecdysozoa</taxon>
        <taxon>Arthropoda</taxon>
        <taxon>Hexapoda</taxon>
        <taxon>Insecta</taxon>
        <taxon>Pterygota</taxon>
        <taxon>Neoptera</taxon>
        <taxon>Paraneoptera</taxon>
        <taxon>Hemiptera</taxon>
        <taxon>Heteroptera</taxon>
        <taxon>Panheteroptera</taxon>
        <taxon>Nepomorpha</taxon>
        <taxon>Nepidae</taxon>
        <taxon>Ranatrinae</taxon>
        <taxon>Ranatra</taxon>
    </lineage>
</organism>
<gene>
    <name evidence="1" type="ORF">AAG570_011901</name>
</gene>